<dbReference type="InterPro" id="IPR027417">
    <property type="entry name" value="P-loop_NTPase"/>
</dbReference>
<feature type="transmembrane region" description="Helical" evidence="1">
    <location>
        <begin position="17"/>
        <end position="36"/>
    </location>
</feature>
<dbReference type="Proteomes" id="UP001325680">
    <property type="component" value="Chromosome"/>
</dbReference>
<keyword evidence="1" id="KW-1133">Transmembrane helix</keyword>
<evidence type="ECO:0000313" key="2">
    <source>
        <dbReference type="EMBL" id="WQD39656.1"/>
    </source>
</evidence>
<name>A0ABZ0WBY6_9BACT</name>
<dbReference type="InterPro" id="IPR050445">
    <property type="entry name" value="Bact_polysacc_biosynth/exp"/>
</dbReference>
<evidence type="ECO:0000313" key="3">
    <source>
        <dbReference type="Proteomes" id="UP001325680"/>
    </source>
</evidence>
<dbReference type="Gene3D" id="3.40.50.300">
    <property type="entry name" value="P-loop containing nucleotide triphosphate hydrolases"/>
    <property type="match status" value="1"/>
</dbReference>
<sequence length="740" mass="81127">MNFNLNLKEFIKYALRFKWLLIVIPIVCVVATYFMVKTLPRQYRSEALISTGLTSQFQDAALSAEKNMDYFKLSQQFGNLLEMIKSKKRISLLSYQLIIHDLQNPQNPFKPYSDAMKKLSPDQREQAIREYEQRYQTGALISIADNGKIKLFDLLKSVGYDDKSLSEKLDVYRNGESDFIKVEFTSSNPALSVFVVNTVSTGFIAYYTGLAQTNQRQSLAVLDTIVREKQSELQKKNSALINSSISAASNAAGASSAQQQSDFINQQIAEAESQRVAVIRNISSLQGAMAEVNSKLSGSGGYVTPNSSRDNNEIINIDNQLALANKRWVNNNFRPEDKASLDSLQRIKARLIARGSDQAVGANAAAIRQGLINDKIKLENDLAAAKSTLTVIEQQLAKLGPRRSSGGGGGSVVAENGAQSALARDAEMAAKEYADAQALLEQTNMLTKAGIRLNLAEPGLPQLPEPSKNALYVGLSGVSSFMICLLTLFLIFMLNTAIANPKHLAAATGQRVIGSLNLIDQDNKDLRDIWEDKGSTLSYSVYKDLLRSLRFELLEELSGNNNVLGITSLLDGEGKSFVAGSLSYAFAMMGKNVLLISNDHQSLTGLVTNQGGSKKSKSTAEGAQVFESFLVKKEILIEDRITILNRKNSDSSLLELKDSNSLIAGFSILKDTFDVIIVDIDSAQDLHNVKEWLMFTDKSIAVFAAGNKITEGDMGFVKYLSTQKGFLGWVLNKVKVVSAT</sequence>
<reference evidence="2 3" key="1">
    <citation type="submission" date="2023-12" db="EMBL/GenBank/DDBJ databases">
        <title>Genome sequencing and assembly of bacterial species from a model synthetic community.</title>
        <authorList>
            <person name="Hogle S.L."/>
        </authorList>
    </citation>
    <scope>NUCLEOTIDE SEQUENCE [LARGE SCALE GENOMIC DNA]</scope>
    <source>
        <strain evidence="2 3">HAMBI_3031</strain>
    </source>
</reference>
<dbReference type="PANTHER" id="PTHR32309:SF13">
    <property type="entry name" value="FERRIC ENTEROBACTIN TRANSPORT PROTEIN FEPE"/>
    <property type="match status" value="1"/>
</dbReference>
<protein>
    <recommendedName>
        <fullName evidence="4">Lipopolysaccharide biosynthesis protein</fullName>
    </recommendedName>
</protein>
<keyword evidence="1" id="KW-0812">Transmembrane</keyword>
<keyword evidence="1" id="KW-0472">Membrane</keyword>
<evidence type="ECO:0000256" key="1">
    <source>
        <dbReference type="SAM" id="Phobius"/>
    </source>
</evidence>
<accession>A0ABZ0WBY6</accession>
<dbReference type="PANTHER" id="PTHR32309">
    <property type="entry name" value="TYROSINE-PROTEIN KINASE"/>
    <property type="match status" value="1"/>
</dbReference>
<gene>
    <name evidence="2" type="ORF">U0035_05785</name>
</gene>
<dbReference type="SUPFAM" id="SSF52540">
    <property type="entry name" value="P-loop containing nucleoside triphosphate hydrolases"/>
    <property type="match status" value="1"/>
</dbReference>
<organism evidence="2 3">
    <name type="scientific">Niabella yanshanensis</name>
    <dbReference type="NCBI Taxonomy" id="577386"/>
    <lineage>
        <taxon>Bacteria</taxon>
        <taxon>Pseudomonadati</taxon>
        <taxon>Bacteroidota</taxon>
        <taxon>Chitinophagia</taxon>
        <taxon>Chitinophagales</taxon>
        <taxon>Chitinophagaceae</taxon>
        <taxon>Niabella</taxon>
    </lineage>
</organism>
<dbReference type="EMBL" id="CP139960">
    <property type="protein sequence ID" value="WQD39656.1"/>
    <property type="molecule type" value="Genomic_DNA"/>
</dbReference>
<feature type="transmembrane region" description="Helical" evidence="1">
    <location>
        <begin position="470"/>
        <end position="494"/>
    </location>
</feature>
<keyword evidence="3" id="KW-1185">Reference proteome</keyword>
<dbReference type="RefSeq" id="WP_114789078.1">
    <property type="nucleotide sequence ID" value="NZ_CP139960.1"/>
</dbReference>
<evidence type="ECO:0008006" key="4">
    <source>
        <dbReference type="Google" id="ProtNLM"/>
    </source>
</evidence>
<proteinExistence type="predicted"/>